<dbReference type="GeneID" id="25729039"/>
<name>A0A0D2KKA8_9CHLO</name>
<organism evidence="2 3">
    <name type="scientific">Monoraphidium neglectum</name>
    <dbReference type="NCBI Taxonomy" id="145388"/>
    <lineage>
        <taxon>Eukaryota</taxon>
        <taxon>Viridiplantae</taxon>
        <taxon>Chlorophyta</taxon>
        <taxon>core chlorophytes</taxon>
        <taxon>Chlorophyceae</taxon>
        <taxon>CS clade</taxon>
        <taxon>Sphaeropleales</taxon>
        <taxon>Selenastraceae</taxon>
        <taxon>Monoraphidium</taxon>
    </lineage>
</organism>
<reference evidence="2 3" key="1">
    <citation type="journal article" date="2013" name="BMC Genomics">
        <title>Reconstruction of the lipid metabolism for the microalga Monoraphidium neglectum from its genome sequence reveals characteristics suitable for biofuel production.</title>
        <authorList>
            <person name="Bogen C."/>
            <person name="Al-Dilaimi A."/>
            <person name="Albersmeier A."/>
            <person name="Wichmann J."/>
            <person name="Grundmann M."/>
            <person name="Rupp O."/>
            <person name="Lauersen K.J."/>
            <person name="Blifernez-Klassen O."/>
            <person name="Kalinowski J."/>
            <person name="Goesmann A."/>
            <person name="Mussgnug J.H."/>
            <person name="Kruse O."/>
        </authorList>
    </citation>
    <scope>NUCLEOTIDE SEQUENCE [LARGE SCALE GENOMIC DNA]</scope>
    <source>
        <strain evidence="2 3">SAG 48.87</strain>
    </source>
</reference>
<dbReference type="RefSeq" id="XP_013895238.1">
    <property type="nucleotide sequence ID" value="XM_014039784.1"/>
</dbReference>
<evidence type="ECO:0000256" key="1">
    <source>
        <dbReference type="SAM" id="MobiDB-lite"/>
    </source>
</evidence>
<accession>A0A0D2KKA8</accession>
<feature type="region of interest" description="Disordered" evidence="1">
    <location>
        <begin position="30"/>
        <end position="125"/>
    </location>
</feature>
<protein>
    <submittedName>
        <fullName evidence="2">Uncharacterized protein</fullName>
    </submittedName>
</protein>
<dbReference type="EMBL" id="KK103106">
    <property type="protein sequence ID" value="KIY96218.1"/>
    <property type="molecule type" value="Genomic_DNA"/>
</dbReference>
<evidence type="ECO:0000313" key="2">
    <source>
        <dbReference type="EMBL" id="KIY96218.1"/>
    </source>
</evidence>
<dbReference type="Proteomes" id="UP000054498">
    <property type="component" value="Unassembled WGS sequence"/>
</dbReference>
<keyword evidence="3" id="KW-1185">Reference proteome</keyword>
<feature type="compositionally biased region" description="Low complexity" evidence="1">
    <location>
        <begin position="107"/>
        <end position="116"/>
    </location>
</feature>
<dbReference type="AlphaFoldDB" id="A0A0D2KKA8"/>
<feature type="compositionally biased region" description="Low complexity" evidence="1">
    <location>
        <begin position="76"/>
        <end position="87"/>
    </location>
</feature>
<gene>
    <name evidence="2" type="ORF">MNEG_11746</name>
</gene>
<dbReference type="KEGG" id="mng:MNEG_11746"/>
<feature type="compositionally biased region" description="Low complexity" evidence="1">
    <location>
        <begin position="49"/>
        <end position="67"/>
    </location>
</feature>
<proteinExistence type="predicted"/>
<sequence length="125" mass="13190">MATKRAFDVVLAATKSGPAGESFSYLLSRYTEGQQQQQQRERQQGAATAPISAQQQQRQQQDEAQAAPAPPRKQQGEAGARQRQQAASCALHEAQQPGTDGGDARGRAATGAAADAPQLMAVDVM</sequence>
<evidence type="ECO:0000313" key="3">
    <source>
        <dbReference type="Proteomes" id="UP000054498"/>
    </source>
</evidence>